<name>A0A420Y7E1_9PEZI</name>
<sequence>MDFTKPDDRTPEYISKARAHGLRIRQSAPVRRGPLPFTLPILDYLNSHRVILASMSPRRKALLGQVGLTNLEIVPSTKPEDLSKTEHTPDEYVAATARQKCLHVYEELLQKAEEGDNGDATDPEVVIAADTIIVTRNGGILEKPRSEEDHKKMLRHLRDTRFHRVLTSVCVVAPKADASHPGYELASFTEETKVFFAQEEDGLGDEVIDAYVKTREGSDKAGGYAVQGVGGMMLVERLEGGVDNVVGLPVRKCLQLCEKVIFRQGEEELKEDSD</sequence>
<comment type="cofactor">
    <cofactor evidence="1">
        <name>a divalent metal cation</name>
        <dbReference type="ChEBI" id="CHEBI:60240"/>
    </cofactor>
</comment>
<protein>
    <recommendedName>
        <fullName evidence="5">Maf-like protein</fullName>
    </recommendedName>
</protein>
<evidence type="ECO:0000313" key="4">
    <source>
        <dbReference type="Proteomes" id="UP000275385"/>
    </source>
</evidence>
<proteinExistence type="inferred from homology"/>
<dbReference type="InterPro" id="IPR003697">
    <property type="entry name" value="Maf-like"/>
</dbReference>
<dbReference type="GO" id="GO:0047429">
    <property type="term" value="F:nucleoside triphosphate diphosphatase activity"/>
    <property type="evidence" value="ECO:0007669"/>
    <property type="project" value="InterPro"/>
</dbReference>
<dbReference type="Gene3D" id="3.90.950.10">
    <property type="match status" value="1"/>
</dbReference>
<keyword evidence="2" id="KW-0378">Hydrolase</keyword>
<dbReference type="Pfam" id="PF02545">
    <property type="entry name" value="Maf"/>
    <property type="match status" value="1"/>
</dbReference>
<dbReference type="HAMAP" id="MF_00528">
    <property type="entry name" value="Maf"/>
    <property type="match status" value="1"/>
</dbReference>
<dbReference type="PANTHER" id="PTHR43213">
    <property type="entry name" value="BIFUNCTIONAL DTTP/UTP PYROPHOSPHATASE/METHYLTRANSFERASE PROTEIN-RELATED"/>
    <property type="match status" value="1"/>
</dbReference>
<keyword evidence="4" id="KW-1185">Reference proteome</keyword>
<reference evidence="3 4" key="1">
    <citation type="submission" date="2018-08" db="EMBL/GenBank/DDBJ databases">
        <title>Draft genome of the lignicolous fungus Coniochaeta pulveracea.</title>
        <authorList>
            <person name="Borstlap C.J."/>
            <person name="De Witt R.N."/>
            <person name="Botha A."/>
            <person name="Volschenk H."/>
        </authorList>
    </citation>
    <scope>NUCLEOTIDE SEQUENCE [LARGE SCALE GENOMIC DNA]</scope>
    <source>
        <strain evidence="3 4">CAB683</strain>
    </source>
</reference>
<comment type="caution">
    <text evidence="3">The sequence shown here is derived from an EMBL/GenBank/DDBJ whole genome shotgun (WGS) entry which is preliminary data.</text>
</comment>
<evidence type="ECO:0008006" key="5">
    <source>
        <dbReference type="Google" id="ProtNLM"/>
    </source>
</evidence>
<evidence type="ECO:0000256" key="2">
    <source>
        <dbReference type="ARBA" id="ARBA00022801"/>
    </source>
</evidence>
<dbReference type="AlphaFoldDB" id="A0A420Y7E1"/>
<accession>A0A420Y7E1</accession>
<dbReference type="OrthoDB" id="10267058at2759"/>
<evidence type="ECO:0000313" key="3">
    <source>
        <dbReference type="EMBL" id="RKU43690.1"/>
    </source>
</evidence>
<evidence type="ECO:0000256" key="1">
    <source>
        <dbReference type="ARBA" id="ARBA00001968"/>
    </source>
</evidence>
<dbReference type="NCBIfam" id="TIGR00172">
    <property type="entry name" value="maf"/>
    <property type="match status" value="1"/>
</dbReference>
<dbReference type="Proteomes" id="UP000275385">
    <property type="component" value="Unassembled WGS sequence"/>
</dbReference>
<dbReference type="EMBL" id="QVQW01000039">
    <property type="protein sequence ID" value="RKU43690.1"/>
    <property type="molecule type" value="Genomic_DNA"/>
</dbReference>
<dbReference type="STRING" id="177199.A0A420Y7E1"/>
<dbReference type="InterPro" id="IPR029001">
    <property type="entry name" value="ITPase-like_fam"/>
</dbReference>
<gene>
    <name evidence="3" type="ORF">DL546_001033</name>
</gene>
<dbReference type="PANTHER" id="PTHR43213:SF5">
    <property type="entry name" value="BIFUNCTIONAL DTTP_UTP PYROPHOSPHATASE_METHYLTRANSFERASE PROTEIN-RELATED"/>
    <property type="match status" value="1"/>
</dbReference>
<organism evidence="3 4">
    <name type="scientific">Coniochaeta pulveracea</name>
    <dbReference type="NCBI Taxonomy" id="177199"/>
    <lineage>
        <taxon>Eukaryota</taxon>
        <taxon>Fungi</taxon>
        <taxon>Dikarya</taxon>
        <taxon>Ascomycota</taxon>
        <taxon>Pezizomycotina</taxon>
        <taxon>Sordariomycetes</taxon>
        <taxon>Sordariomycetidae</taxon>
        <taxon>Coniochaetales</taxon>
        <taxon>Coniochaetaceae</taxon>
        <taxon>Coniochaeta</taxon>
    </lineage>
</organism>
<dbReference type="CDD" id="cd00555">
    <property type="entry name" value="Maf"/>
    <property type="match status" value="1"/>
</dbReference>
<dbReference type="SUPFAM" id="SSF52972">
    <property type="entry name" value="ITPase-like"/>
    <property type="match status" value="1"/>
</dbReference>